<dbReference type="InterPro" id="IPR011051">
    <property type="entry name" value="RmlC_Cupin_sf"/>
</dbReference>
<dbReference type="Gene3D" id="2.60.120.10">
    <property type="entry name" value="Jelly Rolls"/>
    <property type="match status" value="1"/>
</dbReference>
<sequence length="208" mass="23110">MVIDGRQGAAHLDHAHQLMARVAENLGAYRGQDWAHEIATSRQSVQSARLSISADLPTHIEDDSCIRGWLMESLAKAKESSLVDCALLECIERLLPDAVWIKRHAALNEDAHFVDMHRHALLIGKGSLVHCDSITLGLMVMAPDVRYPFHNHSPREFYLVLSEGEWYQEDAGWFRPGPGGVVYNPPSIRHAVRAGAGPLLALWGLMHT</sequence>
<dbReference type="InterPro" id="IPR014710">
    <property type="entry name" value="RmlC-like_jellyroll"/>
</dbReference>
<comment type="caution">
    <text evidence="1">The sequence shown here is derived from an EMBL/GenBank/DDBJ whole genome shotgun (WGS) entry which is preliminary data.</text>
</comment>
<dbReference type="AlphaFoldDB" id="A0A423JJF0"/>
<evidence type="ECO:0000313" key="2">
    <source>
        <dbReference type="Proteomes" id="UP000286351"/>
    </source>
</evidence>
<gene>
    <name evidence="1" type="ORF">BK664_15530</name>
</gene>
<name>A0A423JJF0_9PSED</name>
<dbReference type="Pfam" id="PF16867">
    <property type="entry name" value="DMSP_lyase"/>
    <property type="match status" value="1"/>
</dbReference>
<accession>A0A423JJF0</accession>
<organism evidence="1 2">
    <name type="scientific">Pseudomonas brassicacearum</name>
    <dbReference type="NCBI Taxonomy" id="930166"/>
    <lineage>
        <taxon>Bacteria</taxon>
        <taxon>Pseudomonadati</taxon>
        <taxon>Pseudomonadota</taxon>
        <taxon>Gammaproteobacteria</taxon>
        <taxon>Pseudomonadales</taxon>
        <taxon>Pseudomonadaceae</taxon>
        <taxon>Pseudomonas</taxon>
    </lineage>
</organism>
<protein>
    <submittedName>
        <fullName evidence="1">Uncharacterized protein</fullName>
    </submittedName>
</protein>
<dbReference type="Proteomes" id="UP000286351">
    <property type="component" value="Unassembled WGS sequence"/>
</dbReference>
<dbReference type="InterPro" id="IPR031723">
    <property type="entry name" value="DMSP_lyase"/>
</dbReference>
<reference evidence="1 2" key="1">
    <citation type="submission" date="2016-10" db="EMBL/GenBank/DDBJ databases">
        <title>Comparative genome analysis of multiple Pseudomonas spp. focuses on biocontrol and plant growth promoting traits.</title>
        <authorList>
            <person name="Tao X.-Y."/>
            <person name="Taylor C.G."/>
        </authorList>
    </citation>
    <scope>NUCLEOTIDE SEQUENCE [LARGE SCALE GENOMIC DNA]</scope>
    <source>
        <strain evidence="1 2">38D4</strain>
    </source>
</reference>
<proteinExistence type="predicted"/>
<dbReference type="GO" id="GO:0047869">
    <property type="term" value="F:dimethylpropiothetin dethiomethylase activity"/>
    <property type="evidence" value="ECO:0007669"/>
    <property type="project" value="InterPro"/>
</dbReference>
<dbReference type="SUPFAM" id="SSF51182">
    <property type="entry name" value="RmlC-like cupins"/>
    <property type="match status" value="1"/>
</dbReference>
<dbReference type="EMBL" id="MOBO01000013">
    <property type="protein sequence ID" value="RON37837.1"/>
    <property type="molecule type" value="Genomic_DNA"/>
</dbReference>
<evidence type="ECO:0000313" key="1">
    <source>
        <dbReference type="EMBL" id="RON37837.1"/>
    </source>
</evidence>